<dbReference type="AlphaFoldDB" id="A0A4Q7Y0E0"/>
<sequence length="56" mass="5893">MEPDPGLGTKKATCPICPSEVEIPARAIDAEGNYSIQCTKCKIPISGKVHPDVGLL</sequence>
<proteinExistence type="predicted"/>
<comment type="caution">
    <text evidence="1">The sequence shown here is derived from an EMBL/GenBank/DDBJ whole genome shotgun (WGS) entry which is preliminary data.</text>
</comment>
<evidence type="ECO:0000313" key="1">
    <source>
        <dbReference type="EMBL" id="RZU29019.1"/>
    </source>
</evidence>
<protein>
    <submittedName>
        <fullName evidence="1">Uncharacterized protein</fullName>
    </submittedName>
</protein>
<reference evidence="1 2" key="1">
    <citation type="submission" date="2019-02" db="EMBL/GenBank/DDBJ databases">
        <title>Genomic Encyclopedia of Archaeal and Bacterial Type Strains, Phase II (KMG-II): from individual species to whole genera.</title>
        <authorList>
            <person name="Goeker M."/>
        </authorList>
    </citation>
    <scope>NUCLEOTIDE SEQUENCE [LARGE SCALE GENOMIC DNA]</scope>
    <source>
        <strain evidence="1 2">DSM 18101</strain>
    </source>
</reference>
<dbReference type="EMBL" id="SHKW01000008">
    <property type="protein sequence ID" value="RZU29019.1"/>
    <property type="molecule type" value="Genomic_DNA"/>
</dbReference>
<dbReference type="Proteomes" id="UP000292958">
    <property type="component" value="Unassembled WGS sequence"/>
</dbReference>
<name>A0A4Q7Y0E0_9BACT</name>
<keyword evidence="2" id="KW-1185">Reference proteome</keyword>
<organism evidence="1 2">
    <name type="scientific">Edaphobacter modestus</name>
    <dbReference type="NCBI Taxonomy" id="388466"/>
    <lineage>
        <taxon>Bacteria</taxon>
        <taxon>Pseudomonadati</taxon>
        <taxon>Acidobacteriota</taxon>
        <taxon>Terriglobia</taxon>
        <taxon>Terriglobales</taxon>
        <taxon>Acidobacteriaceae</taxon>
        <taxon>Edaphobacter</taxon>
    </lineage>
</organism>
<gene>
    <name evidence="1" type="ORF">BDD14_6611</name>
</gene>
<accession>A0A4Q7Y0E0</accession>
<evidence type="ECO:0000313" key="2">
    <source>
        <dbReference type="Proteomes" id="UP000292958"/>
    </source>
</evidence>